<evidence type="ECO:0000259" key="4">
    <source>
        <dbReference type="Pfam" id="PF13407"/>
    </source>
</evidence>
<accession>A0A841T4Y5</accession>
<dbReference type="GO" id="GO:0030313">
    <property type="term" value="C:cell envelope"/>
    <property type="evidence" value="ECO:0007669"/>
    <property type="project" value="UniProtKB-SubCell"/>
</dbReference>
<name>A0A841T4Y5_9BACL</name>
<dbReference type="Proteomes" id="UP000574133">
    <property type="component" value="Unassembled WGS sequence"/>
</dbReference>
<feature type="domain" description="Periplasmic binding protein" evidence="4">
    <location>
        <begin position="56"/>
        <end position="309"/>
    </location>
</feature>
<reference evidence="5 6" key="1">
    <citation type="submission" date="2020-08" db="EMBL/GenBank/DDBJ databases">
        <title>Cohnella phylogeny.</title>
        <authorList>
            <person name="Dunlap C."/>
        </authorList>
    </citation>
    <scope>NUCLEOTIDE SEQUENCE [LARGE SCALE GENOMIC DNA]</scope>
    <source>
        <strain evidence="5 6">DSM 103658</strain>
    </source>
</reference>
<keyword evidence="6" id="KW-1185">Reference proteome</keyword>
<organism evidence="5 6">
    <name type="scientific">Cohnella lubricantis</name>
    <dbReference type="NCBI Taxonomy" id="2163172"/>
    <lineage>
        <taxon>Bacteria</taxon>
        <taxon>Bacillati</taxon>
        <taxon>Bacillota</taxon>
        <taxon>Bacilli</taxon>
        <taxon>Bacillales</taxon>
        <taxon>Paenibacillaceae</taxon>
        <taxon>Cohnella</taxon>
    </lineage>
</organism>
<dbReference type="RefSeq" id="WP_185177218.1">
    <property type="nucleotide sequence ID" value="NZ_CBCSEP010000014.1"/>
</dbReference>
<dbReference type="SUPFAM" id="SSF53822">
    <property type="entry name" value="Periplasmic binding protein-like I"/>
    <property type="match status" value="1"/>
</dbReference>
<comment type="similarity">
    <text evidence="2">Belongs to the bacterial solute-binding protein 2 family.</text>
</comment>
<evidence type="ECO:0000313" key="6">
    <source>
        <dbReference type="Proteomes" id="UP000574133"/>
    </source>
</evidence>
<dbReference type="InterPro" id="IPR028082">
    <property type="entry name" value="Peripla_BP_I"/>
</dbReference>
<evidence type="ECO:0000256" key="3">
    <source>
        <dbReference type="ARBA" id="ARBA00022729"/>
    </source>
</evidence>
<proteinExistence type="inferred from homology"/>
<evidence type="ECO:0000313" key="5">
    <source>
        <dbReference type="EMBL" id="MBB6675912.1"/>
    </source>
</evidence>
<dbReference type="GO" id="GO:0030246">
    <property type="term" value="F:carbohydrate binding"/>
    <property type="evidence" value="ECO:0007669"/>
    <property type="project" value="UniProtKB-ARBA"/>
</dbReference>
<sequence length="345" mass="36927">MKNRIWNGALILLALLFAGLLAGFAMTVQHTRDLTSQLKPENGAEAAATAGERTRIALISQEQDNPFWQSVEAGAAAAAERYGMELEYMGPTRINPSEQTRLLEKAIAEGFDGLLVQGQNDLAYASLIDQASASGIPVLTIDADEPDSARAAYVGTDNLEAGRRMGELVVRSVGDKGELGVLLGSEASNQQLRLEGFRSVIARHPDLVIADVRTSNISRLQAEEQTEDMLREHPDLKAVIGFSALDALGIAEAADHRQADGLLVFGFDDPGNTRQEIGRGRIAAVIVQQPGQIGEKAVTLLHDYMQGKKIEELHYTGTAVLDRAALAASEDGVSSQACVPLESCP</sequence>
<keyword evidence="3" id="KW-0732">Signal</keyword>
<comment type="subcellular location">
    <subcellularLocation>
        <location evidence="1">Cell envelope</location>
    </subcellularLocation>
</comment>
<dbReference type="PANTHER" id="PTHR46847:SF1">
    <property type="entry name" value="D-ALLOSE-BINDING PERIPLASMIC PROTEIN-RELATED"/>
    <property type="match status" value="1"/>
</dbReference>
<evidence type="ECO:0000256" key="2">
    <source>
        <dbReference type="ARBA" id="ARBA00007639"/>
    </source>
</evidence>
<evidence type="ECO:0000256" key="1">
    <source>
        <dbReference type="ARBA" id="ARBA00004196"/>
    </source>
</evidence>
<dbReference type="Gene3D" id="3.40.50.2300">
    <property type="match status" value="2"/>
</dbReference>
<dbReference type="AlphaFoldDB" id="A0A841T4Y5"/>
<dbReference type="PANTHER" id="PTHR46847">
    <property type="entry name" value="D-ALLOSE-BINDING PERIPLASMIC PROTEIN-RELATED"/>
    <property type="match status" value="1"/>
</dbReference>
<dbReference type="EMBL" id="JACJVN010000006">
    <property type="protein sequence ID" value="MBB6675912.1"/>
    <property type="molecule type" value="Genomic_DNA"/>
</dbReference>
<dbReference type="Pfam" id="PF13407">
    <property type="entry name" value="Peripla_BP_4"/>
    <property type="match status" value="1"/>
</dbReference>
<comment type="caution">
    <text evidence="5">The sequence shown here is derived from an EMBL/GenBank/DDBJ whole genome shotgun (WGS) entry which is preliminary data.</text>
</comment>
<protein>
    <submittedName>
        <fullName evidence="5">Substrate-binding domain-containing protein</fullName>
    </submittedName>
</protein>
<dbReference type="InterPro" id="IPR025997">
    <property type="entry name" value="SBP_2_dom"/>
</dbReference>
<gene>
    <name evidence="5" type="ORF">H4Q31_01070</name>
</gene>